<evidence type="ECO:0000313" key="2">
    <source>
        <dbReference type="Proteomes" id="UP000215914"/>
    </source>
</evidence>
<organism evidence="1 2">
    <name type="scientific">Helianthus annuus</name>
    <name type="common">Common sunflower</name>
    <dbReference type="NCBI Taxonomy" id="4232"/>
    <lineage>
        <taxon>Eukaryota</taxon>
        <taxon>Viridiplantae</taxon>
        <taxon>Streptophyta</taxon>
        <taxon>Embryophyta</taxon>
        <taxon>Tracheophyta</taxon>
        <taxon>Spermatophyta</taxon>
        <taxon>Magnoliopsida</taxon>
        <taxon>eudicotyledons</taxon>
        <taxon>Gunneridae</taxon>
        <taxon>Pentapetalae</taxon>
        <taxon>asterids</taxon>
        <taxon>campanulids</taxon>
        <taxon>Asterales</taxon>
        <taxon>Asteraceae</taxon>
        <taxon>Asteroideae</taxon>
        <taxon>Heliantheae alliance</taxon>
        <taxon>Heliantheae</taxon>
        <taxon>Helianthus</taxon>
    </lineage>
</organism>
<dbReference type="Proteomes" id="UP000215914">
    <property type="component" value="Unassembled WGS sequence"/>
</dbReference>
<accession>A0A9K3NTF2</accession>
<keyword evidence="2" id="KW-1185">Reference proteome</keyword>
<evidence type="ECO:0000313" key="1">
    <source>
        <dbReference type="EMBL" id="KAF5812104.1"/>
    </source>
</evidence>
<protein>
    <submittedName>
        <fullName evidence="1">Uncharacterized protein</fullName>
    </submittedName>
</protein>
<name>A0A9K3NTF2_HELAN</name>
<dbReference type="Gramene" id="mRNA:HanXRQr2_Chr04g0188881">
    <property type="protein sequence ID" value="CDS:HanXRQr2_Chr04g0188881.1"/>
    <property type="gene ID" value="HanXRQr2_Chr04g0188881"/>
</dbReference>
<reference evidence="1" key="1">
    <citation type="journal article" date="2017" name="Nature">
        <title>The sunflower genome provides insights into oil metabolism, flowering and Asterid evolution.</title>
        <authorList>
            <person name="Badouin H."/>
            <person name="Gouzy J."/>
            <person name="Grassa C.J."/>
            <person name="Murat F."/>
            <person name="Staton S.E."/>
            <person name="Cottret L."/>
            <person name="Lelandais-Briere C."/>
            <person name="Owens G.L."/>
            <person name="Carrere S."/>
            <person name="Mayjonade B."/>
            <person name="Legrand L."/>
            <person name="Gill N."/>
            <person name="Kane N.C."/>
            <person name="Bowers J.E."/>
            <person name="Hubner S."/>
            <person name="Bellec A."/>
            <person name="Berard A."/>
            <person name="Berges H."/>
            <person name="Blanchet N."/>
            <person name="Boniface M.C."/>
            <person name="Brunel D."/>
            <person name="Catrice O."/>
            <person name="Chaidir N."/>
            <person name="Claudel C."/>
            <person name="Donnadieu C."/>
            <person name="Faraut T."/>
            <person name="Fievet G."/>
            <person name="Helmstetter N."/>
            <person name="King M."/>
            <person name="Knapp S.J."/>
            <person name="Lai Z."/>
            <person name="Le Paslier M.C."/>
            <person name="Lippi Y."/>
            <person name="Lorenzon L."/>
            <person name="Mandel J.R."/>
            <person name="Marage G."/>
            <person name="Marchand G."/>
            <person name="Marquand E."/>
            <person name="Bret-Mestries E."/>
            <person name="Morien E."/>
            <person name="Nambeesan S."/>
            <person name="Nguyen T."/>
            <person name="Pegot-Espagnet P."/>
            <person name="Pouilly N."/>
            <person name="Raftis F."/>
            <person name="Sallet E."/>
            <person name="Schiex T."/>
            <person name="Thomas J."/>
            <person name="Vandecasteele C."/>
            <person name="Vares D."/>
            <person name="Vear F."/>
            <person name="Vautrin S."/>
            <person name="Crespi M."/>
            <person name="Mangin B."/>
            <person name="Burke J.M."/>
            <person name="Salse J."/>
            <person name="Munos S."/>
            <person name="Vincourt P."/>
            <person name="Rieseberg L.H."/>
            <person name="Langlade N.B."/>
        </authorList>
    </citation>
    <scope>NUCLEOTIDE SEQUENCE</scope>
    <source>
        <tissue evidence="1">Leaves</tissue>
    </source>
</reference>
<gene>
    <name evidence="1" type="ORF">HanXRQr2_Chr04g0188881</name>
</gene>
<reference evidence="1" key="2">
    <citation type="submission" date="2020-06" db="EMBL/GenBank/DDBJ databases">
        <title>Helianthus annuus Genome sequencing and assembly Release 2.</title>
        <authorList>
            <person name="Gouzy J."/>
            <person name="Langlade N."/>
            <person name="Munos S."/>
        </authorList>
    </citation>
    <scope>NUCLEOTIDE SEQUENCE</scope>
    <source>
        <tissue evidence="1">Leaves</tissue>
    </source>
</reference>
<proteinExistence type="predicted"/>
<comment type="caution">
    <text evidence="1">The sequence shown here is derived from an EMBL/GenBank/DDBJ whole genome shotgun (WGS) entry which is preliminary data.</text>
</comment>
<sequence>MKIVDDATIDKIPSEPEVVNLEGLEEIMFEGDAKKSAYVCKDGTKFNSFDCDWLRENVDEIDEKLKSRDTSAIPTDTFEEWQKQFLAKFQKPAPPPVQVDYLKYQKDRPQGKILGWMFIKDIHCVAVKRENGIQYFNSLLSILTLPFYDVAALEKLNLINRSNYEGATLFARNLRIERRKGWKDELYKPQFPMYEQIKYTLDPDTNTARYKLVYQPMKVMDKIPLMPMKQDVLGNMKLWCYDSDTHETVIVFKNDEDNFRMLDPMWIVNMSAGDIKTLF</sequence>
<dbReference type="AlphaFoldDB" id="A0A9K3NTF2"/>
<dbReference type="EMBL" id="MNCJ02000319">
    <property type="protein sequence ID" value="KAF5812104.1"/>
    <property type="molecule type" value="Genomic_DNA"/>
</dbReference>